<dbReference type="Gene3D" id="1.10.10.10">
    <property type="entry name" value="Winged helix-like DNA-binding domain superfamily/Winged helix DNA-binding domain"/>
    <property type="match status" value="1"/>
</dbReference>
<dbReference type="EMBL" id="BAABFN010000004">
    <property type="protein sequence ID" value="GAA4311429.1"/>
    <property type="molecule type" value="Genomic_DNA"/>
</dbReference>
<protein>
    <submittedName>
        <fullName evidence="1">Helix-turn-helix domain-containing protein</fullName>
    </submittedName>
</protein>
<proteinExistence type="predicted"/>
<gene>
    <name evidence="1" type="ORF">GCM10023143_20540</name>
</gene>
<comment type="caution">
    <text evidence="1">The sequence shown here is derived from an EMBL/GenBank/DDBJ whole genome shotgun (WGS) entry which is preliminary data.</text>
</comment>
<sequence length="179" mass="20666">MLDTLISSRTRLKLLLRLFLNPGSTAHLRGLAGEFEESSNAVRIELNRFTDAGMLVSESQGNKRIYKANIQHPFYKDIHRLLLKYVGIDHIIEEVIGRLGDVLRVYLTGDYAAGRDSGIIDLILVGRVDRHYLSSLVDKAEPLIQRKVRFLTYEEQEWSTKYPVNPGRDHFLLLWEKEE</sequence>
<dbReference type="InterPro" id="IPR036390">
    <property type="entry name" value="WH_DNA-bd_sf"/>
</dbReference>
<dbReference type="InterPro" id="IPR036388">
    <property type="entry name" value="WH-like_DNA-bd_sf"/>
</dbReference>
<reference evidence="2" key="1">
    <citation type="journal article" date="2019" name="Int. J. Syst. Evol. Microbiol.">
        <title>The Global Catalogue of Microorganisms (GCM) 10K type strain sequencing project: providing services to taxonomists for standard genome sequencing and annotation.</title>
        <authorList>
            <consortium name="The Broad Institute Genomics Platform"/>
            <consortium name="The Broad Institute Genome Sequencing Center for Infectious Disease"/>
            <person name="Wu L."/>
            <person name="Ma J."/>
        </authorList>
    </citation>
    <scope>NUCLEOTIDE SEQUENCE [LARGE SCALE GENOMIC DNA]</scope>
    <source>
        <strain evidence="2">JCM 17664</strain>
    </source>
</reference>
<name>A0ABP8FUS0_9BACT</name>
<organism evidence="1 2">
    <name type="scientific">Compostibacter hankyongensis</name>
    <dbReference type="NCBI Taxonomy" id="1007089"/>
    <lineage>
        <taxon>Bacteria</taxon>
        <taxon>Pseudomonadati</taxon>
        <taxon>Bacteroidota</taxon>
        <taxon>Chitinophagia</taxon>
        <taxon>Chitinophagales</taxon>
        <taxon>Chitinophagaceae</taxon>
        <taxon>Compostibacter</taxon>
    </lineage>
</organism>
<accession>A0ABP8FUS0</accession>
<dbReference type="Proteomes" id="UP001501207">
    <property type="component" value="Unassembled WGS sequence"/>
</dbReference>
<dbReference type="RefSeq" id="WP_344978894.1">
    <property type="nucleotide sequence ID" value="NZ_BAABFN010000004.1"/>
</dbReference>
<dbReference type="SUPFAM" id="SSF46785">
    <property type="entry name" value="Winged helix' DNA-binding domain"/>
    <property type="match status" value="1"/>
</dbReference>
<keyword evidence="2" id="KW-1185">Reference proteome</keyword>
<evidence type="ECO:0000313" key="1">
    <source>
        <dbReference type="EMBL" id="GAA4311429.1"/>
    </source>
</evidence>
<evidence type="ECO:0000313" key="2">
    <source>
        <dbReference type="Proteomes" id="UP001501207"/>
    </source>
</evidence>